<dbReference type="EMBL" id="QKLU01000001">
    <property type="protein sequence ID" value="PYF77391.1"/>
    <property type="molecule type" value="Genomic_DNA"/>
</dbReference>
<name>A0A318UNU3_9SPHI</name>
<comment type="caution">
    <text evidence="1">The sequence shown here is derived from an EMBL/GenBank/DDBJ whole genome shotgun (WGS) entry which is preliminary data.</text>
</comment>
<gene>
    <name evidence="1" type="ORF">B0O44_101873</name>
</gene>
<organism evidence="1 2">
    <name type="scientific">Pedobacter nutrimenti</name>
    <dbReference type="NCBI Taxonomy" id="1241337"/>
    <lineage>
        <taxon>Bacteria</taxon>
        <taxon>Pseudomonadati</taxon>
        <taxon>Bacteroidota</taxon>
        <taxon>Sphingobacteriia</taxon>
        <taxon>Sphingobacteriales</taxon>
        <taxon>Sphingobacteriaceae</taxon>
        <taxon>Pedobacter</taxon>
    </lineage>
</organism>
<dbReference type="RefSeq" id="WP_110827438.1">
    <property type="nucleotide sequence ID" value="NZ_QKLU01000001.1"/>
</dbReference>
<sequence>MTSKDNFSSAAEVQLQNTLVLFSTQYFLHSTIEHVHAEWIKTAIFQSGERPPVPTRASKSSERALLVSLIGELVQNTYTTISAALYQQVKERFGKSYSLELINAIIVLSSWNKMNIALKKHNHMIFSAAEEAKFEPHKRYLYG</sequence>
<protein>
    <submittedName>
        <fullName evidence="1">Uncharacterized protein</fullName>
    </submittedName>
</protein>
<dbReference type="AlphaFoldDB" id="A0A318UNU3"/>
<proteinExistence type="predicted"/>
<keyword evidence="2" id="KW-1185">Reference proteome</keyword>
<reference evidence="1 2" key="1">
    <citation type="submission" date="2018-06" db="EMBL/GenBank/DDBJ databases">
        <title>Genomic Encyclopedia of Archaeal and Bacterial Type Strains, Phase II (KMG-II): from individual species to whole genera.</title>
        <authorList>
            <person name="Goeker M."/>
        </authorList>
    </citation>
    <scope>NUCLEOTIDE SEQUENCE [LARGE SCALE GENOMIC DNA]</scope>
    <source>
        <strain evidence="1 2">DSM 27372</strain>
    </source>
</reference>
<evidence type="ECO:0000313" key="1">
    <source>
        <dbReference type="EMBL" id="PYF77391.1"/>
    </source>
</evidence>
<evidence type="ECO:0000313" key="2">
    <source>
        <dbReference type="Proteomes" id="UP000248198"/>
    </source>
</evidence>
<dbReference type="Proteomes" id="UP000248198">
    <property type="component" value="Unassembled WGS sequence"/>
</dbReference>
<accession>A0A318UNU3</accession>